<dbReference type="EMBL" id="JAMSHJ010000003">
    <property type="protein sequence ID" value="KAI5429229.1"/>
    <property type="molecule type" value="Genomic_DNA"/>
</dbReference>
<dbReference type="Proteomes" id="UP001058974">
    <property type="component" value="Chromosome 3"/>
</dbReference>
<protein>
    <recommendedName>
        <fullName evidence="3">RNase H type-1 domain-containing protein</fullName>
    </recommendedName>
</protein>
<dbReference type="InterPro" id="IPR036397">
    <property type="entry name" value="RNaseH_sf"/>
</dbReference>
<dbReference type="AlphaFoldDB" id="A0A9D4Y055"/>
<reference evidence="1 2" key="1">
    <citation type="journal article" date="2022" name="Nat. Genet.">
        <title>Improved pea reference genome and pan-genome highlight genomic features and evolutionary characteristics.</title>
        <authorList>
            <person name="Yang T."/>
            <person name="Liu R."/>
            <person name="Luo Y."/>
            <person name="Hu S."/>
            <person name="Wang D."/>
            <person name="Wang C."/>
            <person name="Pandey M.K."/>
            <person name="Ge S."/>
            <person name="Xu Q."/>
            <person name="Li N."/>
            <person name="Li G."/>
            <person name="Huang Y."/>
            <person name="Saxena R.K."/>
            <person name="Ji Y."/>
            <person name="Li M."/>
            <person name="Yan X."/>
            <person name="He Y."/>
            <person name="Liu Y."/>
            <person name="Wang X."/>
            <person name="Xiang C."/>
            <person name="Varshney R.K."/>
            <person name="Ding H."/>
            <person name="Gao S."/>
            <person name="Zong X."/>
        </authorList>
    </citation>
    <scope>NUCLEOTIDE SEQUENCE [LARGE SCALE GENOMIC DNA]</scope>
    <source>
        <strain evidence="1 2">cv. Zhongwan 6</strain>
    </source>
</reference>
<comment type="caution">
    <text evidence="1">The sequence shown here is derived from an EMBL/GenBank/DDBJ whole genome shotgun (WGS) entry which is preliminary data.</text>
</comment>
<dbReference type="PANTHER" id="PTHR47723">
    <property type="entry name" value="OS05G0353850 PROTEIN"/>
    <property type="match status" value="1"/>
</dbReference>
<evidence type="ECO:0000313" key="2">
    <source>
        <dbReference type="Proteomes" id="UP001058974"/>
    </source>
</evidence>
<sequence>MCNMLNVNSGTINLDDCLLAMSNPISAQCKVIFRALVIAVDNEIWRAQVIWIPPSRGWMKVNMDRASGGVPIKVAYGRIFRDYFGNHVGRFACNLESDSKLVVLSFNKPFVVAWKIRNRWDNCTHILGNFNILTTHIYREGNHCADKLDNLGLDISNFTWWNDVHMTIEPDFIRNRLRFPDFNIR</sequence>
<evidence type="ECO:0000313" key="1">
    <source>
        <dbReference type="EMBL" id="KAI5429229.1"/>
    </source>
</evidence>
<dbReference type="PANTHER" id="PTHR47723:SF23">
    <property type="entry name" value="REVERSE TRANSCRIPTASE-LIKE PROTEIN"/>
    <property type="match status" value="1"/>
</dbReference>
<dbReference type="InterPro" id="IPR053151">
    <property type="entry name" value="RNase_H-like"/>
</dbReference>
<dbReference type="Gramene" id="Psat03G0401000-T1">
    <property type="protein sequence ID" value="KAI5429229.1"/>
    <property type="gene ID" value="KIW84_034010"/>
</dbReference>
<dbReference type="Gene3D" id="3.30.420.10">
    <property type="entry name" value="Ribonuclease H-like superfamily/Ribonuclease H"/>
    <property type="match status" value="1"/>
</dbReference>
<keyword evidence="2" id="KW-1185">Reference proteome</keyword>
<gene>
    <name evidence="1" type="ORF">KIW84_034010</name>
</gene>
<accession>A0A9D4Y055</accession>
<evidence type="ECO:0008006" key="3">
    <source>
        <dbReference type="Google" id="ProtNLM"/>
    </source>
</evidence>
<name>A0A9D4Y055_PEA</name>
<dbReference type="SUPFAM" id="SSF53098">
    <property type="entry name" value="Ribonuclease H-like"/>
    <property type="match status" value="1"/>
</dbReference>
<proteinExistence type="predicted"/>
<organism evidence="1 2">
    <name type="scientific">Pisum sativum</name>
    <name type="common">Garden pea</name>
    <name type="synonym">Lathyrus oleraceus</name>
    <dbReference type="NCBI Taxonomy" id="3888"/>
    <lineage>
        <taxon>Eukaryota</taxon>
        <taxon>Viridiplantae</taxon>
        <taxon>Streptophyta</taxon>
        <taxon>Embryophyta</taxon>
        <taxon>Tracheophyta</taxon>
        <taxon>Spermatophyta</taxon>
        <taxon>Magnoliopsida</taxon>
        <taxon>eudicotyledons</taxon>
        <taxon>Gunneridae</taxon>
        <taxon>Pentapetalae</taxon>
        <taxon>rosids</taxon>
        <taxon>fabids</taxon>
        <taxon>Fabales</taxon>
        <taxon>Fabaceae</taxon>
        <taxon>Papilionoideae</taxon>
        <taxon>50 kb inversion clade</taxon>
        <taxon>NPAAA clade</taxon>
        <taxon>Hologalegina</taxon>
        <taxon>IRL clade</taxon>
        <taxon>Fabeae</taxon>
        <taxon>Lathyrus</taxon>
    </lineage>
</organism>
<dbReference type="InterPro" id="IPR012337">
    <property type="entry name" value="RNaseH-like_sf"/>
</dbReference>
<dbReference type="GO" id="GO:0003676">
    <property type="term" value="F:nucleic acid binding"/>
    <property type="evidence" value="ECO:0007669"/>
    <property type="project" value="InterPro"/>
</dbReference>